<dbReference type="SUPFAM" id="SSF51445">
    <property type="entry name" value="(Trans)glycosidases"/>
    <property type="match status" value="1"/>
</dbReference>
<dbReference type="PANTHER" id="PTHR34142">
    <property type="entry name" value="ENDO-BETA-1,4-GLUCANASE A"/>
    <property type="match status" value="1"/>
</dbReference>
<feature type="domain" description="Glycoside hydrolase family 5" evidence="5">
    <location>
        <begin position="138"/>
        <end position="404"/>
    </location>
</feature>
<keyword evidence="7" id="KW-1185">Reference proteome</keyword>
<reference evidence="6 7" key="1">
    <citation type="submission" date="2020-08" db="EMBL/GenBank/DDBJ databases">
        <title>Genomic Encyclopedia of Type Strains, Phase IV (KMG-IV): sequencing the most valuable type-strain genomes for metagenomic binning, comparative biology and taxonomic classification.</title>
        <authorList>
            <person name="Goeker M."/>
        </authorList>
    </citation>
    <scope>NUCLEOTIDE SEQUENCE [LARGE SCALE GENOMIC DNA]</scope>
    <source>
        <strain evidence="6 7">DSM 26736</strain>
    </source>
</reference>
<keyword evidence="4" id="KW-0732">Signal</keyword>
<dbReference type="InterPro" id="IPR001547">
    <property type="entry name" value="Glyco_hydro_5"/>
</dbReference>
<dbReference type="GO" id="GO:0004553">
    <property type="term" value="F:hydrolase activity, hydrolyzing O-glycosyl compounds"/>
    <property type="evidence" value="ECO:0007669"/>
    <property type="project" value="InterPro"/>
</dbReference>
<evidence type="ECO:0000256" key="2">
    <source>
        <dbReference type="ARBA" id="ARBA00023295"/>
    </source>
</evidence>
<gene>
    <name evidence="6" type="ORF">FHT02_000544</name>
</gene>
<dbReference type="EMBL" id="JACIJF010000001">
    <property type="protein sequence ID" value="MBB5709338.1"/>
    <property type="molecule type" value="Genomic_DNA"/>
</dbReference>
<evidence type="ECO:0000256" key="4">
    <source>
        <dbReference type="SAM" id="SignalP"/>
    </source>
</evidence>
<organism evidence="6 7">
    <name type="scientific">Sphingomonas xinjiangensis</name>
    <dbReference type="NCBI Taxonomy" id="643568"/>
    <lineage>
        <taxon>Bacteria</taxon>
        <taxon>Pseudomonadati</taxon>
        <taxon>Pseudomonadota</taxon>
        <taxon>Alphaproteobacteria</taxon>
        <taxon>Sphingomonadales</taxon>
        <taxon>Sphingomonadaceae</taxon>
        <taxon>Sphingomonas</taxon>
    </lineage>
</organism>
<evidence type="ECO:0000313" key="6">
    <source>
        <dbReference type="EMBL" id="MBB5709338.1"/>
    </source>
</evidence>
<proteinExistence type="inferred from homology"/>
<evidence type="ECO:0000256" key="3">
    <source>
        <dbReference type="RuleBase" id="RU361153"/>
    </source>
</evidence>
<sequence>MTMRLLACLAALLLSSSAPALAQTEHRVIGADPTPRYIVCAGHTLVLRKQMGRDLNKDGSRNKSFTVWIDRQNGRGFAVDGATKLRFVGSPHGKGWVYAPVDAKPCAKPTPEPVTPTASPAPAPIAQAKPSRPLFGANLSGAEAAGNDAIRPSLDDFKGYIERYGFQLIRYPLKLERMTPARIEELKANVAYARSKGVPVILDRHDYTWRKPEVMIADWTAFARNFPDDGSVILDLVNEPRGFDDPVVTNDWMQWIRDSKLIIAGLRKNGIRHPIALEYPGWSATFRFDKGERPGKACESAGCAIDRDKSGPLDPINRTYINGHRYWDKGSSGTSMSCDITWGPTSGFDGFAAQLRKRGLKAYITEAAFGASHGVKGNCKGIGADAIAQIKANSDVLLGVTWWGGGRIWPESYLFKVEPKKATRFEVEVTPFIRQLTGRD</sequence>
<dbReference type="Gene3D" id="3.20.20.80">
    <property type="entry name" value="Glycosidases"/>
    <property type="match status" value="1"/>
</dbReference>
<feature type="signal peptide" evidence="4">
    <location>
        <begin position="1"/>
        <end position="22"/>
    </location>
</feature>
<keyword evidence="1 3" id="KW-0378">Hydrolase</keyword>
<dbReference type="AlphaFoldDB" id="A0A840YEZ1"/>
<evidence type="ECO:0000256" key="1">
    <source>
        <dbReference type="ARBA" id="ARBA00022801"/>
    </source>
</evidence>
<evidence type="ECO:0000259" key="5">
    <source>
        <dbReference type="Pfam" id="PF00150"/>
    </source>
</evidence>
<evidence type="ECO:0000313" key="7">
    <source>
        <dbReference type="Proteomes" id="UP000527143"/>
    </source>
</evidence>
<dbReference type="Pfam" id="PF00150">
    <property type="entry name" value="Cellulase"/>
    <property type="match status" value="1"/>
</dbReference>
<dbReference type="RefSeq" id="WP_184083944.1">
    <property type="nucleotide sequence ID" value="NZ_JACIJF010000001.1"/>
</dbReference>
<dbReference type="PROSITE" id="PS00659">
    <property type="entry name" value="GLYCOSYL_HYDROL_F5"/>
    <property type="match status" value="1"/>
</dbReference>
<keyword evidence="2 3" id="KW-0326">Glycosidase</keyword>
<name>A0A840YEZ1_9SPHN</name>
<dbReference type="PANTHER" id="PTHR34142:SF1">
    <property type="entry name" value="GLYCOSIDE HYDROLASE FAMILY 5 DOMAIN-CONTAINING PROTEIN"/>
    <property type="match status" value="1"/>
</dbReference>
<dbReference type="InterPro" id="IPR018087">
    <property type="entry name" value="Glyco_hydro_5_CS"/>
</dbReference>
<feature type="chain" id="PRO_5032582710" description="Glycoside hydrolase family 5 domain-containing protein" evidence="4">
    <location>
        <begin position="23"/>
        <end position="440"/>
    </location>
</feature>
<dbReference type="Proteomes" id="UP000527143">
    <property type="component" value="Unassembled WGS sequence"/>
</dbReference>
<accession>A0A840YEZ1</accession>
<protein>
    <recommendedName>
        <fullName evidence="5">Glycoside hydrolase family 5 domain-containing protein</fullName>
    </recommendedName>
</protein>
<comment type="similarity">
    <text evidence="3">Belongs to the glycosyl hydrolase 5 (cellulase A) family.</text>
</comment>
<comment type="caution">
    <text evidence="6">The sequence shown here is derived from an EMBL/GenBank/DDBJ whole genome shotgun (WGS) entry which is preliminary data.</text>
</comment>
<dbReference type="InterPro" id="IPR017853">
    <property type="entry name" value="GH"/>
</dbReference>
<dbReference type="GO" id="GO:0009251">
    <property type="term" value="P:glucan catabolic process"/>
    <property type="evidence" value="ECO:0007669"/>
    <property type="project" value="TreeGrafter"/>
</dbReference>